<proteinExistence type="predicted"/>
<dbReference type="PATRIC" id="fig|66851.6.peg.2049"/>
<organism evidence="1 2">
    <name type="scientific">Methanobrevibacter oralis</name>
    <dbReference type="NCBI Taxonomy" id="66851"/>
    <lineage>
        <taxon>Archaea</taxon>
        <taxon>Methanobacteriati</taxon>
        <taxon>Methanobacteriota</taxon>
        <taxon>Methanomada group</taxon>
        <taxon>Methanobacteria</taxon>
        <taxon>Methanobacteriales</taxon>
        <taxon>Methanobacteriaceae</taxon>
        <taxon>Methanobrevibacter</taxon>
    </lineage>
</organism>
<protein>
    <submittedName>
        <fullName evidence="1">Uncharacterized protein</fullName>
    </submittedName>
</protein>
<reference evidence="2" key="1">
    <citation type="journal article" date="2016" name="Genome Announc.">
        <title>Draft Genome Sequences of Methanobrevibacter curvatus DSM11111, Methanobrevibacter cuticularis DSM11139, Methanobrevibacter filiformis DSM11501, and Methanobrevibacter oralis DSM7256.</title>
        <authorList>
            <person name="Poehlein A."/>
            <person name="Seedorf H."/>
        </authorList>
    </citation>
    <scope>NUCLEOTIDE SEQUENCE [LARGE SCALE GENOMIC DNA]</scope>
    <source>
        <strain evidence="2">DSM 7256 / JCM 30027 / ZR</strain>
    </source>
</reference>
<dbReference type="NCBIfam" id="NF011470">
    <property type="entry name" value="PRK14887.1"/>
    <property type="match status" value="1"/>
</dbReference>
<accession>A0A165ZCT6</accession>
<dbReference type="Proteomes" id="UP000077428">
    <property type="component" value="Unassembled WGS sequence"/>
</dbReference>
<name>A0A165ZCT6_METOA</name>
<gene>
    <name evidence="1" type="ORF">MBORA_18800</name>
</gene>
<evidence type="ECO:0000313" key="1">
    <source>
        <dbReference type="EMBL" id="KZX10549.1"/>
    </source>
</evidence>
<dbReference type="RefSeq" id="WP_232817579.1">
    <property type="nucleotide sequence ID" value="NZ_CABMAB010000002.1"/>
</dbReference>
<sequence length="82" mass="9467">MKYLIMKIKGNIIFTYDDLKSSKLIYDSLEVDNQNYLNSKLNKNKIKYEIESKTLGSFLSTLDDLVVSEIVGEKIIITTDKK</sequence>
<dbReference type="AlphaFoldDB" id="A0A165ZCT6"/>
<dbReference type="STRING" id="66851.MBORA_18800"/>
<dbReference type="EMBL" id="LWMU01000114">
    <property type="protein sequence ID" value="KZX10549.1"/>
    <property type="molecule type" value="Genomic_DNA"/>
</dbReference>
<keyword evidence="2" id="KW-1185">Reference proteome</keyword>
<evidence type="ECO:0000313" key="2">
    <source>
        <dbReference type="Proteomes" id="UP000077428"/>
    </source>
</evidence>
<comment type="caution">
    <text evidence="1">The sequence shown here is derived from an EMBL/GenBank/DDBJ whole genome shotgun (WGS) entry which is preliminary data.</text>
</comment>